<protein>
    <recommendedName>
        <fullName evidence="3">DUF336-domain-containing protein</fullName>
    </recommendedName>
</protein>
<gene>
    <name evidence="1" type="ORF">M011DRAFT_397414</name>
</gene>
<dbReference type="AlphaFoldDB" id="A0A6A6VKI7"/>
<accession>A0A6A6VKI7</accession>
<proteinExistence type="predicted"/>
<dbReference type="EMBL" id="MU006564">
    <property type="protein sequence ID" value="KAF2750060.1"/>
    <property type="molecule type" value="Genomic_DNA"/>
</dbReference>
<dbReference type="GO" id="GO:0072380">
    <property type="term" value="C:TRC complex"/>
    <property type="evidence" value="ECO:0007669"/>
    <property type="project" value="TreeGrafter"/>
</dbReference>
<keyword evidence="2" id="KW-1185">Reference proteome</keyword>
<reference evidence="1" key="1">
    <citation type="journal article" date="2020" name="Stud. Mycol.">
        <title>101 Dothideomycetes genomes: a test case for predicting lifestyles and emergence of pathogens.</title>
        <authorList>
            <person name="Haridas S."/>
            <person name="Albert R."/>
            <person name="Binder M."/>
            <person name="Bloem J."/>
            <person name="Labutti K."/>
            <person name="Salamov A."/>
            <person name="Andreopoulos B."/>
            <person name="Baker S."/>
            <person name="Barry K."/>
            <person name="Bills G."/>
            <person name="Bluhm B."/>
            <person name="Cannon C."/>
            <person name="Castanera R."/>
            <person name="Culley D."/>
            <person name="Daum C."/>
            <person name="Ezra D."/>
            <person name="Gonzalez J."/>
            <person name="Henrissat B."/>
            <person name="Kuo A."/>
            <person name="Liang C."/>
            <person name="Lipzen A."/>
            <person name="Lutzoni F."/>
            <person name="Magnuson J."/>
            <person name="Mondo S."/>
            <person name="Nolan M."/>
            <person name="Ohm R."/>
            <person name="Pangilinan J."/>
            <person name="Park H.-J."/>
            <person name="Ramirez L."/>
            <person name="Alfaro M."/>
            <person name="Sun H."/>
            <person name="Tritt A."/>
            <person name="Yoshinaga Y."/>
            <person name="Zwiers L.-H."/>
            <person name="Turgeon B."/>
            <person name="Goodwin S."/>
            <person name="Spatafora J."/>
            <person name="Crous P."/>
            <person name="Grigoriev I."/>
        </authorList>
    </citation>
    <scope>NUCLEOTIDE SEQUENCE</scope>
    <source>
        <strain evidence="1">CBS 119925</strain>
    </source>
</reference>
<sequence>MLDRLPSPTRSLASLAREERSFTFTHFTCEHAWIVGNIIRNALRTADISAIIHISLVSDQTLFHAPSLPGMMPDDELQVARKKATVSRWGHSTWWMGCRFDSNGGSERGLVETYGISKTERTKYSLEGGGYPVFVKGVEGVVAAIVISGHMDGAQAHQVLVKALEEYRELRNDYKSSPMRATTVK</sequence>
<dbReference type="Gene3D" id="3.30.450.150">
    <property type="entry name" value="Haem-degrading domain"/>
    <property type="match status" value="1"/>
</dbReference>
<dbReference type="GO" id="GO:0006620">
    <property type="term" value="P:post-translational protein targeting to endoplasmic reticulum membrane"/>
    <property type="evidence" value="ECO:0007669"/>
    <property type="project" value="TreeGrafter"/>
</dbReference>
<evidence type="ECO:0000313" key="2">
    <source>
        <dbReference type="Proteomes" id="UP000799440"/>
    </source>
</evidence>
<evidence type="ECO:0000313" key="1">
    <source>
        <dbReference type="EMBL" id="KAF2750060.1"/>
    </source>
</evidence>
<evidence type="ECO:0008006" key="3">
    <source>
        <dbReference type="Google" id="ProtNLM"/>
    </source>
</evidence>
<organism evidence="1 2">
    <name type="scientific">Sporormia fimetaria CBS 119925</name>
    <dbReference type="NCBI Taxonomy" id="1340428"/>
    <lineage>
        <taxon>Eukaryota</taxon>
        <taxon>Fungi</taxon>
        <taxon>Dikarya</taxon>
        <taxon>Ascomycota</taxon>
        <taxon>Pezizomycotina</taxon>
        <taxon>Dothideomycetes</taxon>
        <taxon>Pleosporomycetidae</taxon>
        <taxon>Pleosporales</taxon>
        <taxon>Sporormiaceae</taxon>
        <taxon>Sporormia</taxon>
    </lineage>
</organism>
<dbReference type="OrthoDB" id="2209940at2759"/>
<dbReference type="InterPro" id="IPR005624">
    <property type="entry name" value="PduO/GlcC-like"/>
</dbReference>
<dbReference type="Proteomes" id="UP000799440">
    <property type="component" value="Unassembled WGS sequence"/>
</dbReference>
<dbReference type="SUPFAM" id="SSF143744">
    <property type="entry name" value="GlcG-like"/>
    <property type="match status" value="1"/>
</dbReference>
<dbReference type="Pfam" id="PF03928">
    <property type="entry name" value="HbpS-like"/>
    <property type="match status" value="1"/>
</dbReference>
<dbReference type="PANTHER" id="PTHR28255:SF1">
    <property type="entry name" value="UPF0303 PROTEIN YBR137W"/>
    <property type="match status" value="1"/>
</dbReference>
<dbReference type="PANTHER" id="PTHR28255">
    <property type="match status" value="1"/>
</dbReference>
<name>A0A6A6VKI7_9PLEO</name>
<dbReference type="InterPro" id="IPR038084">
    <property type="entry name" value="PduO/GlcC-like_sf"/>
</dbReference>
<dbReference type="InterPro" id="IPR010371">
    <property type="entry name" value="YBR137W-like"/>
</dbReference>